<gene>
    <name evidence="1" type="ORF">AXFE_30430</name>
</gene>
<dbReference type="AlphaFoldDB" id="A0A0D8HE75"/>
<dbReference type="Proteomes" id="UP000032360">
    <property type="component" value="Unassembled WGS sequence"/>
</dbReference>
<reference evidence="1 2" key="1">
    <citation type="submission" date="2015-01" db="EMBL/GenBank/DDBJ databases">
        <title>Draft genome of the acidophilic iron oxidizer Acidithrix ferrooxidans strain Py-F3.</title>
        <authorList>
            <person name="Poehlein A."/>
            <person name="Eisen S."/>
            <person name="Schloemann M."/>
            <person name="Johnson B.D."/>
            <person name="Daniel R."/>
            <person name="Muehling M."/>
        </authorList>
    </citation>
    <scope>NUCLEOTIDE SEQUENCE [LARGE SCALE GENOMIC DNA]</scope>
    <source>
        <strain evidence="1 2">Py-F3</strain>
    </source>
</reference>
<evidence type="ECO:0000313" key="2">
    <source>
        <dbReference type="Proteomes" id="UP000032360"/>
    </source>
</evidence>
<protein>
    <submittedName>
        <fullName evidence="1">Uncharacterized protein</fullName>
    </submittedName>
</protein>
<evidence type="ECO:0000313" key="1">
    <source>
        <dbReference type="EMBL" id="KJF16097.1"/>
    </source>
</evidence>
<organism evidence="1 2">
    <name type="scientific">Acidithrix ferrooxidans</name>
    <dbReference type="NCBI Taxonomy" id="1280514"/>
    <lineage>
        <taxon>Bacteria</taxon>
        <taxon>Bacillati</taxon>
        <taxon>Actinomycetota</taxon>
        <taxon>Acidimicrobiia</taxon>
        <taxon>Acidimicrobiales</taxon>
        <taxon>Acidimicrobiaceae</taxon>
        <taxon>Acidithrix</taxon>
    </lineage>
</organism>
<sequence length="81" mass="8881">MVDYAGQKIPIYDCTSGEVSFEASIFVMTLGYSGYVYVEAQRSQDIANLMEGHSRGFEFIGGASIERLRRVPLGIESPIGV</sequence>
<proteinExistence type="predicted"/>
<dbReference type="STRING" id="1280514.AXFE_30430"/>
<dbReference type="OrthoDB" id="2065409at2"/>
<dbReference type="RefSeq" id="WP_052606712.1">
    <property type="nucleotide sequence ID" value="NZ_JXYS01000099.1"/>
</dbReference>
<name>A0A0D8HE75_9ACTN</name>
<dbReference type="EMBL" id="JXYS01000099">
    <property type="protein sequence ID" value="KJF16097.1"/>
    <property type="molecule type" value="Genomic_DNA"/>
</dbReference>
<keyword evidence="2" id="KW-1185">Reference proteome</keyword>
<comment type="caution">
    <text evidence="1">The sequence shown here is derived from an EMBL/GenBank/DDBJ whole genome shotgun (WGS) entry which is preliminary data.</text>
</comment>
<accession>A0A0D8HE75</accession>